<accession>V8G9D2</accession>
<evidence type="ECO:0000313" key="12">
    <source>
        <dbReference type="Proteomes" id="UP000018766"/>
    </source>
</evidence>
<dbReference type="AlphaFoldDB" id="V8G9D2"/>
<evidence type="ECO:0000256" key="4">
    <source>
        <dbReference type="ARBA" id="ARBA00022679"/>
    </source>
</evidence>
<keyword evidence="5" id="KW-0547">Nucleotide-binding</keyword>
<keyword evidence="3" id="KW-0597">Phosphoprotein</keyword>
<proteinExistence type="predicted"/>
<evidence type="ECO:0000313" key="11">
    <source>
        <dbReference type="EMBL" id="ETD73139.1"/>
    </source>
</evidence>
<dbReference type="PANTHER" id="PTHR43065">
    <property type="entry name" value="SENSOR HISTIDINE KINASE"/>
    <property type="match status" value="1"/>
</dbReference>
<dbReference type="Proteomes" id="UP000018766">
    <property type="component" value="Unassembled WGS sequence"/>
</dbReference>
<dbReference type="EC" id="2.7.13.3" evidence="2"/>
<dbReference type="InterPro" id="IPR036097">
    <property type="entry name" value="HisK_dim/P_sf"/>
</dbReference>
<evidence type="ECO:0000256" key="9">
    <source>
        <dbReference type="SAM" id="Phobius"/>
    </source>
</evidence>
<evidence type="ECO:0000256" key="6">
    <source>
        <dbReference type="ARBA" id="ARBA00022777"/>
    </source>
</evidence>
<evidence type="ECO:0000259" key="10">
    <source>
        <dbReference type="PROSITE" id="PS50109"/>
    </source>
</evidence>
<dbReference type="PANTHER" id="PTHR43065:SF10">
    <property type="entry name" value="PEROXIDE STRESS-ACTIVATED HISTIDINE KINASE MAK3"/>
    <property type="match status" value="1"/>
</dbReference>
<dbReference type="Gene3D" id="3.30.565.10">
    <property type="entry name" value="Histidine kinase-like ATPase, C-terminal domain"/>
    <property type="match status" value="1"/>
</dbReference>
<dbReference type="PROSITE" id="PS50109">
    <property type="entry name" value="HIS_KIN"/>
    <property type="match status" value="1"/>
</dbReference>
<dbReference type="SMART" id="SM00388">
    <property type="entry name" value="HisKA"/>
    <property type="match status" value="1"/>
</dbReference>
<feature type="domain" description="Histidine kinase" evidence="10">
    <location>
        <begin position="351"/>
        <end position="555"/>
    </location>
</feature>
<keyword evidence="12" id="KW-1185">Reference proteome</keyword>
<dbReference type="EMBL" id="AYSV01000001">
    <property type="protein sequence ID" value="ETD73139.1"/>
    <property type="molecule type" value="Genomic_DNA"/>
</dbReference>
<keyword evidence="4" id="KW-0808">Transferase</keyword>
<comment type="caution">
    <text evidence="11">The sequence shown here is derived from an EMBL/GenBank/DDBJ whole genome shotgun (WGS) entry which is preliminary data.</text>
</comment>
<dbReference type="Gene3D" id="3.40.190.10">
    <property type="entry name" value="Periplasmic binding protein-like II"/>
    <property type="match status" value="1"/>
</dbReference>
<dbReference type="GO" id="GO:0005524">
    <property type="term" value="F:ATP binding"/>
    <property type="evidence" value="ECO:0007669"/>
    <property type="project" value="UniProtKB-KW"/>
</dbReference>
<evidence type="ECO:0000256" key="2">
    <source>
        <dbReference type="ARBA" id="ARBA00012438"/>
    </source>
</evidence>
<comment type="catalytic activity">
    <reaction evidence="1">
        <text>ATP + protein L-histidine = ADP + protein N-phospho-L-histidine.</text>
        <dbReference type="EC" id="2.7.13.3"/>
    </reaction>
</comment>
<reference evidence="11 12" key="1">
    <citation type="submission" date="2013-11" db="EMBL/GenBank/DDBJ databases">
        <title>Genomic analysis of Pelistega sp. HM-7.</title>
        <authorList>
            <person name="Kumbhare S.V."/>
            <person name="Shetty S.A."/>
            <person name="Sharma O."/>
            <person name="Dhotre D.P."/>
        </authorList>
    </citation>
    <scope>NUCLEOTIDE SEQUENCE [LARGE SCALE GENOMIC DNA]</scope>
    <source>
        <strain evidence="11 12">HM-7</strain>
    </source>
</reference>
<dbReference type="RefSeq" id="WP_023948688.1">
    <property type="nucleotide sequence ID" value="NZ_AYSV01000001.1"/>
</dbReference>
<dbReference type="InterPro" id="IPR003594">
    <property type="entry name" value="HATPase_dom"/>
</dbReference>
<keyword evidence="8" id="KW-0902">Two-component regulatory system</keyword>
<evidence type="ECO:0000256" key="7">
    <source>
        <dbReference type="ARBA" id="ARBA00022840"/>
    </source>
</evidence>
<dbReference type="Pfam" id="PF00512">
    <property type="entry name" value="HisKA"/>
    <property type="match status" value="1"/>
</dbReference>
<dbReference type="CDD" id="cd00082">
    <property type="entry name" value="HisKA"/>
    <property type="match status" value="1"/>
</dbReference>
<dbReference type="SUPFAM" id="SSF53850">
    <property type="entry name" value="Periplasmic binding protein-like II"/>
    <property type="match status" value="1"/>
</dbReference>
<evidence type="ECO:0000256" key="5">
    <source>
        <dbReference type="ARBA" id="ARBA00022741"/>
    </source>
</evidence>
<dbReference type="Pfam" id="PF02518">
    <property type="entry name" value="HATPase_c"/>
    <property type="match status" value="1"/>
</dbReference>
<organism evidence="11 12">
    <name type="scientific">Pelistega indica</name>
    <dbReference type="NCBI Taxonomy" id="1414851"/>
    <lineage>
        <taxon>Bacteria</taxon>
        <taxon>Pseudomonadati</taxon>
        <taxon>Pseudomonadota</taxon>
        <taxon>Betaproteobacteria</taxon>
        <taxon>Burkholderiales</taxon>
        <taxon>Alcaligenaceae</taxon>
        <taxon>Pelistega</taxon>
    </lineage>
</organism>
<keyword evidence="9" id="KW-1133">Transmembrane helix</keyword>
<dbReference type="SUPFAM" id="SSF55874">
    <property type="entry name" value="ATPase domain of HSP90 chaperone/DNA topoisomerase II/histidine kinase"/>
    <property type="match status" value="1"/>
</dbReference>
<keyword evidence="7" id="KW-0067">ATP-binding</keyword>
<evidence type="ECO:0000256" key="8">
    <source>
        <dbReference type="ARBA" id="ARBA00023012"/>
    </source>
</evidence>
<evidence type="ECO:0000256" key="3">
    <source>
        <dbReference type="ARBA" id="ARBA00022553"/>
    </source>
</evidence>
<dbReference type="SMART" id="SM00387">
    <property type="entry name" value="HATPase_c"/>
    <property type="match status" value="1"/>
</dbReference>
<dbReference type="SUPFAM" id="SSF47384">
    <property type="entry name" value="Homodimeric domain of signal transducing histidine kinase"/>
    <property type="match status" value="1"/>
</dbReference>
<dbReference type="Pfam" id="PF12974">
    <property type="entry name" value="Phosphonate-bd"/>
    <property type="match status" value="1"/>
</dbReference>
<name>V8G9D2_9BURK</name>
<dbReference type="InterPro" id="IPR005467">
    <property type="entry name" value="His_kinase_dom"/>
</dbReference>
<dbReference type="InterPro" id="IPR003661">
    <property type="entry name" value="HisK_dim/P_dom"/>
</dbReference>
<keyword evidence="6" id="KW-0418">Kinase</keyword>
<dbReference type="Gene3D" id="1.10.287.130">
    <property type="match status" value="1"/>
</dbReference>
<dbReference type="GO" id="GO:0000155">
    <property type="term" value="F:phosphorelay sensor kinase activity"/>
    <property type="evidence" value="ECO:0007669"/>
    <property type="project" value="InterPro"/>
</dbReference>
<sequence length="555" mass="62962">MCVATPLYAKTWLVGIQAPNGASSTQQEWQPWIDWLSSLFVDDDFSLVALNTNDFQQSLQSNRLDFVIAQPMQLLLLPEPIAFQRLASLENHPTMKSFNDYQIGSAIWVNKESSINELKELKHKKIAAVSPLVFGGFLAGLAALQQQGVTENDLLIRFTEYPVSKVLSLLANHEVDAAIMPFCLMEELEEKVREGISQDFKLLQPNVPNAKCRGNIIFKANWLLVAMSQTPSALNKKIVRALLSEEVPDDLPHWQVPQATEEAEKILFELGRHPYQHNMWDSLKIFISKYWLWFLLLGLISALMAVNHIVAIYLARRRLHDYQKANQALLKTEQMMYKADRLYALGEMTSGIAHELNQPLASMAYYVDGLKLQLKAQKLTEDKLTTALDNMAKEIEASKQIILNIRRWSKLHPSDEMKKLQIIKVFEEVNFFIQQHNHHLSITIEGSPKDYVMADEVKLKQILVNCVLNSVQANAQTIILRANSSTIEIIDDGTGFTTEQLNFPFIPFRTSKPDGLGIGLVVCERMAKSMNMSMKLENLSNQQGAKIILSWVPTE</sequence>
<protein>
    <recommendedName>
        <fullName evidence="2">histidine kinase</fullName>
        <ecNumber evidence="2">2.7.13.3</ecNumber>
    </recommendedName>
</protein>
<dbReference type="InterPro" id="IPR036890">
    <property type="entry name" value="HATPase_C_sf"/>
</dbReference>
<gene>
    <name evidence="11" type="ORF">V757_00090</name>
</gene>
<evidence type="ECO:0000256" key="1">
    <source>
        <dbReference type="ARBA" id="ARBA00000085"/>
    </source>
</evidence>
<feature type="transmembrane region" description="Helical" evidence="9">
    <location>
        <begin position="290"/>
        <end position="315"/>
    </location>
</feature>
<keyword evidence="9" id="KW-0812">Transmembrane</keyword>
<keyword evidence="9" id="KW-0472">Membrane</keyword>